<dbReference type="Gene3D" id="3.30.40.10">
    <property type="entry name" value="Zinc/RING finger domain, C3HC4 (zinc finger)"/>
    <property type="match status" value="1"/>
</dbReference>
<comment type="pathway">
    <text evidence="1">Protein modification; protein ubiquitination.</text>
</comment>
<dbReference type="SUPFAM" id="SSF57850">
    <property type="entry name" value="RING/U-box"/>
    <property type="match status" value="1"/>
</dbReference>
<dbReference type="InterPro" id="IPR024766">
    <property type="entry name" value="Znf_RING_H2"/>
</dbReference>
<dbReference type="GO" id="GO:0005634">
    <property type="term" value="C:nucleus"/>
    <property type="evidence" value="ECO:0007669"/>
    <property type="project" value="InterPro"/>
</dbReference>
<dbReference type="Pfam" id="PF12678">
    <property type="entry name" value="zf-rbx1"/>
    <property type="match status" value="1"/>
</dbReference>
<dbReference type="PANTHER" id="PTHR16047:SF7">
    <property type="entry name" value="E3 UBIQUITIN-PROTEIN LIGASE RFWD3"/>
    <property type="match status" value="1"/>
</dbReference>
<reference evidence="9" key="1">
    <citation type="submission" date="2022-07" db="EMBL/GenBank/DDBJ databases">
        <title>Phylogenomic reconstructions and comparative analyses of Kickxellomycotina fungi.</title>
        <authorList>
            <person name="Reynolds N.K."/>
            <person name="Stajich J.E."/>
            <person name="Barry K."/>
            <person name="Grigoriev I.V."/>
            <person name="Crous P."/>
            <person name="Smith M.E."/>
        </authorList>
    </citation>
    <scope>NUCLEOTIDE SEQUENCE</scope>
    <source>
        <strain evidence="9">NBRC 32514</strain>
    </source>
</reference>
<dbReference type="EMBL" id="JANBOJ010000720">
    <property type="protein sequence ID" value="KAJ1718686.1"/>
    <property type="molecule type" value="Genomic_DNA"/>
</dbReference>
<evidence type="ECO:0000313" key="10">
    <source>
        <dbReference type="Proteomes" id="UP001149813"/>
    </source>
</evidence>
<dbReference type="GO" id="GO:0004842">
    <property type="term" value="F:ubiquitin-protein transferase activity"/>
    <property type="evidence" value="ECO:0007669"/>
    <property type="project" value="InterPro"/>
</dbReference>
<comment type="caution">
    <text evidence="9">The sequence shown here is derived from an EMBL/GenBank/DDBJ whole genome shotgun (WGS) entry which is preliminary data.</text>
</comment>
<keyword evidence="4" id="KW-0833">Ubl conjugation pathway</keyword>
<dbReference type="Proteomes" id="UP001149813">
    <property type="component" value="Unassembled WGS sequence"/>
</dbReference>
<dbReference type="InterPro" id="IPR037381">
    <property type="entry name" value="RFWD3"/>
</dbReference>
<keyword evidence="10" id="KW-1185">Reference proteome</keyword>
<evidence type="ECO:0000256" key="7">
    <source>
        <dbReference type="SAM" id="MobiDB-lite"/>
    </source>
</evidence>
<dbReference type="InterPro" id="IPR001841">
    <property type="entry name" value="Znf_RING"/>
</dbReference>
<keyword evidence="3 6" id="KW-0863">Zinc-finger</keyword>
<accession>A0A9W7XST9</accession>
<name>A0A9W7XST9_9FUNG</name>
<protein>
    <recommendedName>
        <fullName evidence="8">RING-type domain-containing protein</fullName>
    </recommendedName>
</protein>
<dbReference type="OrthoDB" id="8062037at2759"/>
<evidence type="ECO:0000256" key="6">
    <source>
        <dbReference type="PROSITE-ProRule" id="PRU00175"/>
    </source>
</evidence>
<evidence type="ECO:0000256" key="5">
    <source>
        <dbReference type="ARBA" id="ARBA00022833"/>
    </source>
</evidence>
<gene>
    <name evidence="9" type="ORF">LPJ53_006378</name>
</gene>
<organism evidence="9 10">
    <name type="scientific">Coemansia erecta</name>
    <dbReference type="NCBI Taxonomy" id="147472"/>
    <lineage>
        <taxon>Eukaryota</taxon>
        <taxon>Fungi</taxon>
        <taxon>Fungi incertae sedis</taxon>
        <taxon>Zoopagomycota</taxon>
        <taxon>Kickxellomycotina</taxon>
        <taxon>Kickxellomycetes</taxon>
        <taxon>Kickxellales</taxon>
        <taxon>Kickxellaceae</taxon>
        <taxon>Coemansia</taxon>
    </lineage>
</organism>
<evidence type="ECO:0000313" key="9">
    <source>
        <dbReference type="EMBL" id="KAJ1718686.1"/>
    </source>
</evidence>
<evidence type="ECO:0000256" key="4">
    <source>
        <dbReference type="ARBA" id="ARBA00022786"/>
    </source>
</evidence>
<dbReference type="AlphaFoldDB" id="A0A9W7XST9"/>
<dbReference type="GO" id="GO:0008270">
    <property type="term" value="F:zinc ion binding"/>
    <property type="evidence" value="ECO:0007669"/>
    <property type="project" value="UniProtKB-KW"/>
</dbReference>
<dbReference type="PROSITE" id="PS50089">
    <property type="entry name" value="ZF_RING_2"/>
    <property type="match status" value="1"/>
</dbReference>
<evidence type="ECO:0000259" key="8">
    <source>
        <dbReference type="PROSITE" id="PS50089"/>
    </source>
</evidence>
<dbReference type="CDD" id="cd16448">
    <property type="entry name" value="RING-H2"/>
    <property type="match status" value="1"/>
</dbReference>
<dbReference type="InterPro" id="IPR013083">
    <property type="entry name" value="Znf_RING/FYVE/PHD"/>
</dbReference>
<feature type="compositionally biased region" description="Polar residues" evidence="7">
    <location>
        <begin position="189"/>
        <end position="205"/>
    </location>
</feature>
<feature type="region of interest" description="Disordered" evidence="7">
    <location>
        <begin position="181"/>
        <end position="205"/>
    </location>
</feature>
<sequence>MVCSICHSSVFEPAQPIHEHKSAQTATQPSSSRTASFRPAALTCGHVFHSECITIWLASSASATCPSCNSRSAHAPLLLYLELDDEDVPHAVPSQGHRHHSQQSNIDDLIRQTEGLTLDATDSATKNAHISVAHELSLLAATLESQKNEIDELTAKAKLHKKKKGHLYAALAQKKAQITELSRELAAHRTQQNRNPGTSRGHNQR</sequence>
<dbReference type="GO" id="GO:0036297">
    <property type="term" value="P:interstrand cross-link repair"/>
    <property type="evidence" value="ECO:0007669"/>
    <property type="project" value="InterPro"/>
</dbReference>
<proteinExistence type="predicted"/>
<feature type="domain" description="RING-type" evidence="8">
    <location>
        <begin position="3"/>
        <end position="69"/>
    </location>
</feature>
<keyword evidence="5" id="KW-0862">Zinc</keyword>
<dbReference type="SMART" id="SM00184">
    <property type="entry name" value="RING"/>
    <property type="match status" value="1"/>
</dbReference>
<dbReference type="GO" id="GO:0016567">
    <property type="term" value="P:protein ubiquitination"/>
    <property type="evidence" value="ECO:0007669"/>
    <property type="project" value="InterPro"/>
</dbReference>
<evidence type="ECO:0000256" key="3">
    <source>
        <dbReference type="ARBA" id="ARBA00022771"/>
    </source>
</evidence>
<evidence type="ECO:0000256" key="1">
    <source>
        <dbReference type="ARBA" id="ARBA00004906"/>
    </source>
</evidence>
<evidence type="ECO:0000256" key="2">
    <source>
        <dbReference type="ARBA" id="ARBA00022723"/>
    </source>
</evidence>
<keyword evidence="2" id="KW-0479">Metal-binding</keyword>
<dbReference type="PANTHER" id="PTHR16047">
    <property type="entry name" value="RFWD3 PROTEIN"/>
    <property type="match status" value="1"/>
</dbReference>